<proteinExistence type="predicted"/>
<reference evidence="2" key="1">
    <citation type="journal article" date="2020" name="Nature">
        <title>Giant virus diversity and host interactions through global metagenomics.</title>
        <authorList>
            <person name="Schulz F."/>
            <person name="Roux S."/>
            <person name="Paez-Espino D."/>
            <person name="Jungbluth S."/>
            <person name="Walsh D.A."/>
            <person name="Denef V.J."/>
            <person name="McMahon K.D."/>
            <person name="Konstantinidis K.T."/>
            <person name="Eloe-Fadrosh E.A."/>
            <person name="Kyrpides N.C."/>
            <person name="Woyke T."/>
        </authorList>
    </citation>
    <scope>NUCLEOTIDE SEQUENCE</scope>
    <source>
        <strain evidence="2">GVMAG-S-3300013006-158</strain>
    </source>
</reference>
<dbReference type="AlphaFoldDB" id="A0A6C0KQ81"/>
<feature type="transmembrane region" description="Helical" evidence="1">
    <location>
        <begin position="15"/>
        <end position="34"/>
    </location>
</feature>
<feature type="transmembrane region" description="Helical" evidence="1">
    <location>
        <begin position="67"/>
        <end position="86"/>
    </location>
</feature>
<keyword evidence="1" id="KW-0472">Membrane</keyword>
<sequence length="165" mass="19591">MHPYQGRMDDVRTNVENTFIAFGVFLFKTCFWFLNESHQAFMVSFLHYAIFIVGLYYFIYHAKPRSMYRIFFFAFLIFSALCYITFDKCIMTHIEQRIYQEQNRIQKTIEHFFGNETEGNCISKTVLIGLTLFAGLVLLYDYGILTYCDNRVCHTASDGKLEKHR</sequence>
<accession>A0A6C0KQ81</accession>
<organism evidence="2">
    <name type="scientific">viral metagenome</name>
    <dbReference type="NCBI Taxonomy" id="1070528"/>
    <lineage>
        <taxon>unclassified sequences</taxon>
        <taxon>metagenomes</taxon>
        <taxon>organismal metagenomes</taxon>
    </lineage>
</organism>
<protein>
    <submittedName>
        <fullName evidence="2">Uncharacterized protein</fullName>
    </submittedName>
</protein>
<evidence type="ECO:0000256" key="1">
    <source>
        <dbReference type="SAM" id="Phobius"/>
    </source>
</evidence>
<evidence type="ECO:0000313" key="2">
    <source>
        <dbReference type="EMBL" id="QHU18544.1"/>
    </source>
</evidence>
<dbReference type="EMBL" id="MN740936">
    <property type="protein sequence ID" value="QHU18544.1"/>
    <property type="molecule type" value="Genomic_DNA"/>
</dbReference>
<name>A0A6C0KQ81_9ZZZZ</name>
<feature type="transmembrane region" description="Helical" evidence="1">
    <location>
        <begin position="40"/>
        <end position="60"/>
    </location>
</feature>
<keyword evidence="1" id="KW-1133">Transmembrane helix</keyword>
<keyword evidence="1" id="KW-0812">Transmembrane</keyword>